<feature type="non-terminal residue" evidence="2">
    <location>
        <position position="1"/>
    </location>
</feature>
<feature type="compositionally biased region" description="Pro residues" evidence="1">
    <location>
        <begin position="57"/>
        <end position="67"/>
    </location>
</feature>
<dbReference type="AlphaFoldDB" id="A0A6J4LDU9"/>
<dbReference type="EMBL" id="CADCTV010000423">
    <property type="protein sequence ID" value="CAA9328105.1"/>
    <property type="molecule type" value="Genomic_DNA"/>
</dbReference>
<sequence length="67" mass="7254">EEAGQQARAQARPGAGSQRGAGAVGRAHGRRRRPRLAPDFPRGAGRQARDRRNPGGRRPPPAARRRL</sequence>
<reference evidence="2" key="1">
    <citation type="submission" date="2020-02" db="EMBL/GenBank/DDBJ databases">
        <authorList>
            <person name="Meier V. D."/>
        </authorList>
    </citation>
    <scope>NUCLEOTIDE SEQUENCE</scope>
    <source>
        <strain evidence="2">AVDCRST_MAG89</strain>
    </source>
</reference>
<accession>A0A6J4LDU9</accession>
<name>A0A6J4LDU9_9BACT</name>
<feature type="compositionally biased region" description="Low complexity" evidence="1">
    <location>
        <begin position="1"/>
        <end position="16"/>
    </location>
</feature>
<gene>
    <name evidence="2" type="ORF">AVDCRST_MAG89-1995</name>
</gene>
<feature type="region of interest" description="Disordered" evidence="1">
    <location>
        <begin position="1"/>
        <end position="67"/>
    </location>
</feature>
<evidence type="ECO:0000256" key="1">
    <source>
        <dbReference type="SAM" id="MobiDB-lite"/>
    </source>
</evidence>
<protein>
    <submittedName>
        <fullName evidence="2">Uncharacterized protein</fullName>
    </submittedName>
</protein>
<feature type="non-terminal residue" evidence="2">
    <location>
        <position position="67"/>
    </location>
</feature>
<proteinExistence type="predicted"/>
<organism evidence="2">
    <name type="scientific">uncultured Gemmatimonadota bacterium</name>
    <dbReference type="NCBI Taxonomy" id="203437"/>
    <lineage>
        <taxon>Bacteria</taxon>
        <taxon>Pseudomonadati</taxon>
        <taxon>Gemmatimonadota</taxon>
        <taxon>environmental samples</taxon>
    </lineage>
</organism>
<evidence type="ECO:0000313" key="2">
    <source>
        <dbReference type="EMBL" id="CAA9328105.1"/>
    </source>
</evidence>